<protein>
    <recommendedName>
        <fullName evidence="1">Mitochondrial import inner membrane translocase subunit TIM50</fullName>
    </recommendedName>
</protein>
<dbReference type="GO" id="GO:0015031">
    <property type="term" value="P:protein transport"/>
    <property type="evidence" value="ECO:0007669"/>
    <property type="project" value="UniProtKB-KW"/>
</dbReference>
<dbReference type="InterPro" id="IPR050365">
    <property type="entry name" value="TIM50"/>
</dbReference>
<comment type="subunit">
    <text evidence="1">Component of the TIM23 complex.</text>
</comment>
<keyword evidence="1" id="KW-0496">Mitochondrion</keyword>
<dbReference type="EMBL" id="JAJJMA010031258">
    <property type="protein sequence ID" value="MCL7024166.1"/>
    <property type="molecule type" value="Genomic_DNA"/>
</dbReference>
<evidence type="ECO:0000256" key="1">
    <source>
        <dbReference type="RuleBase" id="RU365079"/>
    </source>
</evidence>
<dbReference type="AlphaFoldDB" id="A0AA41RTG5"/>
<comment type="subcellular location">
    <subcellularLocation>
        <location evidence="1">Mitochondrion inner membrane</location>
        <topology evidence="1">Single-pass membrane protein</topology>
    </subcellularLocation>
</comment>
<name>A0AA41RTG5_PAPNU</name>
<keyword evidence="1" id="KW-0809">Transit peptide</keyword>
<comment type="caution">
    <text evidence="3">The sequence shown here is derived from an EMBL/GenBank/DDBJ whole genome shotgun (WGS) entry which is preliminary data.</text>
</comment>
<feature type="domain" description="FCP1 homology" evidence="2">
    <location>
        <begin position="1"/>
        <end position="84"/>
    </location>
</feature>
<dbReference type="PROSITE" id="PS50969">
    <property type="entry name" value="FCP1"/>
    <property type="match status" value="1"/>
</dbReference>
<evidence type="ECO:0000259" key="2">
    <source>
        <dbReference type="PROSITE" id="PS50969"/>
    </source>
</evidence>
<accession>A0AA41RTG5</accession>
<dbReference type="Proteomes" id="UP001177140">
    <property type="component" value="Unassembled WGS sequence"/>
</dbReference>
<sequence length="84" mass="9754">MNFYVLKRPGVDEFLESISKKFEIVVFTAGLKEYASLVLDKIDPNGVITHRLYLDSCKEMDGRFVKDLSQISGYYRIIIRYPIS</sequence>
<reference evidence="3" key="1">
    <citation type="submission" date="2022-03" db="EMBL/GenBank/DDBJ databases">
        <title>A functionally conserved STORR gene fusion in Papaver species that diverged 16.8 million years ago.</title>
        <authorList>
            <person name="Catania T."/>
        </authorList>
    </citation>
    <scope>NUCLEOTIDE SEQUENCE</scope>
    <source>
        <strain evidence="3">S-191538</strain>
    </source>
</reference>
<organism evidence="3 4">
    <name type="scientific">Papaver nudicaule</name>
    <name type="common">Iceland poppy</name>
    <dbReference type="NCBI Taxonomy" id="74823"/>
    <lineage>
        <taxon>Eukaryota</taxon>
        <taxon>Viridiplantae</taxon>
        <taxon>Streptophyta</taxon>
        <taxon>Embryophyta</taxon>
        <taxon>Tracheophyta</taxon>
        <taxon>Spermatophyta</taxon>
        <taxon>Magnoliopsida</taxon>
        <taxon>Ranunculales</taxon>
        <taxon>Papaveraceae</taxon>
        <taxon>Papaveroideae</taxon>
        <taxon>Papaver</taxon>
    </lineage>
</organism>
<dbReference type="GO" id="GO:0005744">
    <property type="term" value="C:TIM23 mitochondrial import inner membrane translocase complex"/>
    <property type="evidence" value="ECO:0007669"/>
    <property type="project" value="UniProtKB-UniRule"/>
</dbReference>
<dbReference type="Gene3D" id="3.40.50.1000">
    <property type="entry name" value="HAD superfamily/HAD-like"/>
    <property type="match status" value="1"/>
</dbReference>
<keyword evidence="1" id="KW-0653">Protein transport</keyword>
<proteinExistence type="inferred from homology"/>
<dbReference type="InterPro" id="IPR036412">
    <property type="entry name" value="HAD-like_sf"/>
</dbReference>
<keyword evidence="1" id="KW-0811">Translocation</keyword>
<evidence type="ECO:0000313" key="4">
    <source>
        <dbReference type="Proteomes" id="UP001177140"/>
    </source>
</evidence>
<dbReference type="SUPFAM" id="SSF56784">
    <property type="entry name" value="HAD-like"/>
    <property type="match status" value="1"/>
</dbReference>
<dbReference type="Pfam" id="PF03031">
    <property type="entry name" value="NIF"/>
    <property type="match status" value="1"/>
</dbReference>
<comment type="similarity">
    <text evidence="1">Belongs to the TIM50 family.</text>
</comment>
<keyword evidence="1" id="KW-0813">Transport</keyword>
<dbReference type="InterPro" id="IPR023214">
    <property type="entry name" value="HAD_sf"/>
</dbReference>
<gene>
    <name evidence="3" type="ORF">MKW94_019146</name>
</gene>
<evidence type="ECO:0000313" key="3">
    <source>
        <dbReference type="EMBL" id="MCL7024166.1"/>
    </source>
</evidence>
<comment type="function">
    <text evidence="1">Essential component of the TIM23 complex, a complex that mediates the translocation of transit peptide-containing proteins across the mitochondrial inner membrane.</text>
</comment>
<dbReference type="SMART" id="SM00577">
    <property type="entry name" value="CPDc"/>
    <property type="match status" value="1"/>
</dbReference>
<dbReference type="CDD" id="cd07521">
    <property type="entry name" value="HAD_FCP1-like"/>
    <property type="match status" value="1"/>
</dbReference>
<dbReference type="InterPro" id="IPR004274">
    <property type="entry name" value="FCP1_dom"/>
</dbReference>
<keyword evidence="4" id="KW-1185">Reference proteome</keyword>
<dbReference type="PANTHER" id="PTHR12210">
    <property type="entry name" value="DULLARD PROTEIN PHOSPHATASE"/>
    <property type="match status" value="1"/>
</dbReference>